<dbReference type="InterPro" id="IPR002509">
    <property type="entry name" value="NODB_dom"/>
</dbReference>
<keyword evidence="4" id="KW-1185">Reference proteome</keyword>
<dbReference type="SUPFAM" id="SSF88713">
    <property type="entry name" value="Glycoside hydrolase/deacetylase"/>
    <property type="match status" value="1"/>
</dbReference>
<proteinExistence type="predicted"/>
<feature type="domain" description="NodB homology" evidence="2">
    <location>
        <begin position="34"/>
        <end position="109"/>
    </location>
</feature>
<reference evidence="3 4" key="1">
    <citation type="submission" date="2023-11" db="EMBL/GenBank/DDBJ databases">
        <title>Coraliomargarita sp. nov., isolated from marine algae.</title>
        <authorList>
            <person name="Lee J.K."/>
            <person name="Baek J.H."/>
            <person name="Kim J.M."/>
            <person name="Choi D.G."/>
            <person name="Jeon C.O."/>
        </authorList>
    </citation>
    <scope>NUCLEOTIDE SEQUENCE [LARGE SCALE GENOMIC DNA]</scope>
    <source>
        <strain evidence="3 4">J2-16</strain>
    </source>
</reference>
<sequence length="268" mass="30370">MDLKRLFKVAAVGLLIASSAHALGNGPAPLAKIEKPGVILTFDDRANIPRWVEQIPLFEKYGVHVTFGIERADMLTAEQIEGLKQLMAAGHEISNHGFRHVRGKDMVAEHGLQYWLDHEVLPATKVLQSHGIEPGAFLYPNSSNSPEMDRTIQPYFRHVRTGTGIPKGKRLSDVDVLFTPMDAIQNRFVLVGKGIDRADEAWLNYHLVPALKRVKAKNEILMLYAHDITDYSDRHYINSEILELFLQKIQEMDLECYTMSELPSIYPR</sequence>
<accession>A0ABZ0RMX1</accession>
<dbReference type="RefSeq" id="WP_319832974.1">
    <property type="nucleotide sequence ID" value="NZ_CP138858.1"/>
</dbReference>
<name>A0ABZ0RMX1_9BACT</name>
<evidence type="ECO:0000313" key="4">
    <source>
        <dbReference type="Proteomes" id="UP001324993"/>
    </source>
</evidence>
<feature type="signal peptide" evidence="1">
    <location>
        <begin position="1"/>
        <end position="22"/>
    </location>
</feature>
<dbReference type="InterPro" id="IPR011330">
    <property type="entry name" value="Glyco_hydro/deAcase_b/a-brl"/>
</dbReference>
<feature type="chain" id="PRO_5045073146" evidence="1">
    <location>
        <begin position="23"/>
        <end position="268"/>
    </location>
</feature>
<evidence type="ECO:0000256" key="1">
    <source>
        <dbReference type="SAM" id="SignalP"/>
    </source>
</evidence>
<evidence type="ECO:0000313" key="3">
    <source>
        <dbReference type="EMBL" id="WPJ96110.1"/>
    </source>
</evidence>
<evidence type="ECO:0000259" key="2">
    <source>
        <dbReference type="Pfam" id="PF01522"/>
    </source>
</evidence>
<dbReference type="EMBL" id="CP138858">
    <property type="protein sequence ID" value="WPJ96110.1"/>
    <property type="molecule type" value="Genomic_DNA"/>
</dbReference>
<protein>
    <submittedName>
        <fullName evidence="3">DUF2334 domain-containing protein</fullName>
    </submittedName>
</protein>
<gene>
    <name evidence="3" type="ORF">SH580_00155</name>
</gene>
<dbReference type="Proteomes" id="UP001324993">
    <property type="component" value="Chromosome"/>
</dbReference>
<dbReference type="Gene3D" id="3.20.20.370">
    <property type="entry name" value="Glycoside hydrolase/deacetylase"/>
    <property type="match status" value="1"/>
</dbReference>
<dbReference type="Pfam" id="PF01522">
    <property type="entry name" value="Polysacc_deac_1"/>
    <property type="match status" value="1"/>
</dbReference>
<keyword evidence="1" id="KW-0732">Signal</keyword>
<organism evidence="3 4">
    <name type="scientific">Coraliomargarita algicola</name>
    <dbReference type="NCBI Taxonomy" id="3092156"/>
    <lineage>
        <taxon>Bacteria</taxon>
        <taxon>Pseudomonadati</taxon>
        <taxon>Verrucomicrobiota</taxon>
        <taxon>Opitutia</taxon>
        <taxon>Puniceicoccales</taxon>
        <taxon>Coraliomargaritaceae</taxon>
        <taxon>Coraliomargarita</taxon>
    </lineage>
</organism>